<dbReference type="RefSeq" id="WP_238456749.1">
    <property type="nucleotide sequence ID" value="NZ_FRAR01000010.1"/>
</dbReference>
<gene>
    <name evidence="11" type="ORF">SAMN02745123_01417</name>
</gene>
<comment type="similarity">
    <text evidence="3 10">Belongs to the FliL family.</text>
</comment>
<keyword evidence="4 10" id="KW-1003">Cell membrane</keyword>
<dbReference type="GO" id="GO:0071978">
    <property type="term" value="P:bacterial-type flagellum-dependent swarming motility"/>
    <property type="evidence" value="ECO:0007669"/>
    <property type="project" value="TreeGrafter"/>
</dbReference>
<evidence type="ECO:0000256" key="10">
    <source>
        <dbReference type="RuleBase" id="RU364125"/>
    </source>
</evidence>
<keyword evidence="11" id="KW-0282">Flagellum</keyword>
<dbReference type="Proteomes" id="UP000183997">
    <property type="component" value="Unassembled WGS sequence"/>
</dbReference>
<evidence type="ECO:0000256" key="2">
    <source>
        <dbReference type="ARBA" id="ARBA00004162"/>
    </source>
</evidence>
<dbReference type="GO" id="GO:0006935">
    <property type="term" value="P:chemotaxis"/>
    <property type="evidence" value="ECO:0007669"/>
    <property type="project" value="UniProtKB-KW"/>
</dbReference>
<keyword evidence="9 10" id="KW-0472">Membrane</keyword>
<keyword evidence="11" id="KW-0969">Cilium</keyword>
<proteinExistence type="inferred from homology"/>
<dbReference type="PANTHER" id="PTHR35091:SF2">
    <property type="entry name" value="FLAGELLAR PROTEIN FLIL"/>
    <property type="match status" value="1"/>
</dbReference>
<dbReference type="GO" id="GO:0005886">
    <property type="term" value="C:plasma membrane"/>
    <property type="evidence" value="ECO:0007669"/>
    <property type="project" value="UniProtKB-SubCell"/>
</dbReference>
<evidence type="ECO:0000313" key="11">
    <source>
        <dbReference type="EMBL" id="SHK30132.1"/>
    </source>
</evidence>
<dbReference type="STRING" id="1121421.SAMN02745123_01417"/>
<comment type="function">
    <text evidence="1 10">Controls the rotational direction of flagella during chemotaxis.</text>
</comment>
<feature type="transmembrane region" description="Helical" evidence="10">
    <location>
        <begin position="21"/>
        <end position="43"/>
    </location>
</feature>
<dbReference type="PANTHER" id="PTHR35091">
    <property type="entry name" value="FLAGELLAR PROTEIN FLIL"/>
    <property type="match status" value="1"/>
</dbReference>
<dbReference type="AlphaFoldDB" id="A0A1M6RCG1"/>
<sequence>MAAPQETAPQVQKKKFFTVRTLLIILILLLLLAGLGVGGYIYYKSTASEGKSAGPDPEKLVTYSMGSLLVNLADPGGSNFMRLTPVLEYEQNKKNKKMGEELNKNKAALQDCIIRVIRKKKLTDVQPPESIDKVGQEIKSEVNKNLPEGEIYRVYFSEYLTQ</sequence>
<keyword evidence="8 10" id="KW-1133">Transmembrane helix</keyword>
<evidence type="ECO:0000256" key="3">
    <source>
        <dbReference type="ARBA" id="ARBA00008281"/>
    </source>
</evidence>
<evidence type="ECO:0000256" key="4">
    <source>
        <dbReference type="ARBA" id="ARBA00022475"/>
    </source>
</evidence>
<dbReference type="InterPro" id="IPR005503">
    <property type="entry name" value="FliL"/>
</dbReference>
<dbReference type="GO" id="GO:0009425">
    <property type="term" value="C:bacterial-type flagellum basal body"/>
    <property type="evidence" value="ECO:0007669"/>
    <property type="project" value="InterPro"/>
</dbReference>
<evidence type="ECO:0000256" key="5">
    <source>
        <dbReference type="ARBA" id="ARBA00022500"/>
    </source>
</evidence>
<accession>A0A1M6RCG1</accession>
<reference evidence="12" key="1">
    <citation type="submission" date="2016-11" db="EMBL/GenBank/DDBJ databases">
        <authorList>
            <person name="Varghese N."/>
            <person name="Submissions S."/>
        </authorList>
    </citation>
    <scope>NUCLEOTIDE SEQUENCE [LARGE SCALE GENOMIC DNA]</scope>
    <source>
        <strain evidence="12">DSM 10349</strain>
    </source>
</reference>
<keyword evidence="5 10" id="KW-0145">Chemotaxis</keyword>
<protein>
    <recommendedName>
        <fullName evidence="10">Flagellar protein FliL</fullName>
    </recommendedName>
</protein>
<dbReference type="Pfam" id="PF03748">
    <property type="entry name" value="FliL"/>
    <property type="match status" value="1"/>
</dbReference>
<evidence type="ECO:0000256" key="1">
    <source>
        <dbReference type="ARBA" id="ARBA00002254"/>
    </source>
</evidence>
<dbReference type="EMBL" id="FRAR01000010">
    <property type="protein sequence ID" value="SHK30132.1"/>
    <property type="molecule type" value="Genomic_DNA"/>
</dbReference>
<keyword evidence="6 10" id="KW-0812">Transmembrane</keyword>
<comment type="subcellular location">
    <subcellularLocation>
        <location evidence="2">Cell membrane</location>
        <topology evidence="2">Single-pass membrane protein</topology>
    </subcellularLocation>
</comment>
<keyword evidence="12" id="KW-1185">Reference proteome</keyword>
<evidence type="ECO:0000256" key="9">
    <source>
        <dbReference type="ARBA" id="ARBA00023136"/>
    </source>
</evidence>
<evidence type="ECO:0000256" key="6">
    <source>
        <dbReference type="ARBA" id="ARBA00022692"/>
    </source>
</evidence>
<evidence type="ECO:0000313" key="12">
    <source>
        <dbReference type="Proteomes" id="UP000183997"/>
    </source>
</evidence>
<keyword evidence="11" id="KW-0966">Cell projection</keyword>
<name>A0A1M6RCG1_9FIRM</name>
<keyword evidence="7 10" id="KW-0283">Flagellar rotation</keyword>
<evidence type="ECO:0000256" key="7">
    <source>
        <dbReference type="ARBA" id="ARBA00022779"/>
    </source>
</evidence>
<organism evidence="11 12">
    <name type="scientific">Desulforamulus aeronauticus DSM 10349</name>
    <dbReference type="NCBI Taxonomy" id="1121421"/>
    <lineage>
        <taxon>Bacteria</taxon>
        <taxon>Bacillati</taxon>
        <taxon>Bacillota</taxon>
        <taxon>Clostridia</taxon>
        <taxon>Eubacteriales</taxon>
        <taxon>Peptococcaceae</taxon>
        <taxon>Desulforamulus</taxon>
    </lineage>
</organism>
<evidence type="ECO:0000256" key="8">
    <source>
        <dbReference type="ARBA" id="ARBA00022989"/>
    </source>
</evidence>